<dbReference type="Proteomes" id="UP000298030">
    <property type="component" value="Unassembled WGS sequence"/>
</dbReference>
<dbReference type="PANTHER" id="PTHR31005">
    <property type="entry name" value="DUF4139 DOMAIN-CONTAINING PROTEIN"/>
    <property type="match status" value="1"/>
</dbReference>
<accession>A0A4Y7SA91</accession>
<dbReference type="AlphaFoldDB" id="A0A4Y7SA91"/>
<dbReference type="STRING" id="71717.A0A4Y7SA91"/>
<protein>
    <submittedName>
        <fullName evidence="3">Uncharacterized protein</fullName>
    </submittedName>
</protein>
<name>A0A4Y7SA91_COPMI</name>
<sequence>MTTESELPTQPQKDSKILSVSVLRLFKFNVKDWVESVTITELPLVMDRQSFRVEGRCSATIHDKLTSLESEQTKTAKALLRSQRPSSRSIILHSIDSQHLEVSKLQSIIEEEKKSLAGPKGNTKLRSIALIYAVGNATWSAQYDIRVAMQTKEKPISLIYKGAITQTPRELRPSLFRVKQDWADVPITLETATPTFGVEIPQLQPWNLSVVQPILLKSKGGFGGGARRSGYQSAILSTTTSHNVTIVKLSLDATMEWVTVPKRGAKVHLKAVVKNASEYTLLDGPASIYVDGSSSRSDVHASSPDESFDCPLGLDPSVRVTYHPISKKASQTGLLSKTANYVFTQRMTLHNTKSLAIENVKLIDQIPVSENSNKAGVKVPPPVKTWNAEDGVEGIGRDGKVSWMCALPSQGKVTLTLQWEVSAPFRTDISGLNGY</sequence>
<evidence type="ECO:0000259" key="2">
    <source>
        <dbReference type="Pfam" id="PF13600"/>
    </source>
</evidence>
<evidence type="ECO:0000313" key="4">
    <source>
        <dbReference type="Proteomes" id="UP000298030"/>
    </source>
</evidence>
<organism evidence="3 4">
    <name type="scientific">Coprinellus micaceus</name>
    <name type="common">Glistening ink-cap mushroom</name>
    <name type="synonym">Coprinus micaceus</name>
    <dbReference type="NCBI Taxonomy" id="71717"/>
    <lineage>
        <taxon>Eukaryota</taxon>
        <taxon>Fungi</taxon>
        <taxon>Dikarya</taxon>
        <taxon>Basidiomycota</taxon>
        <taxon>Agaricomycotina</taxon>
        <taxon>Agaricomycetes</taxon>
        <taxon>Agaricomycetidae</taxon>
        <taxon>Agaricales</taxon>
        <taxon>Agaricineae</taxon>
        <taxon>Psathyrellaceae</taxon>
        <taxon>Coprinellus</taxon>
    </lineage>
</organism>
<feature type="domain" description="DUF4139" evidence="1">
    <location>
        <begin position="129"/>
        <end position="424"/>
    </location>
</feature>
<comment type="caution">
    <text evidence="3">The sequence shown here is derived from an EMBL/GenBank/DDBJ whole genome shotgun (WGS) entry which is preliminary data.</text>
</comment>
<keyword evidence="4" id="KW-1185">Reference proteome</keyword>
<evidence type="ECO:0000313" key="3">
    <source>
        <dbReference type="EMBL" id="TEB18300.1"/>
    </source>
</evidence>
<dbReference type="EMBL" id="QPFP01000273">
    <property type="protein sequence ID" value="TEB18300.1"/>
    <property type="molecule type" value="Genomic_DNA"/>
</dbReference>
<gene>
    <name evidence="3" type="ORF">FA13DRAFT_1746206</name>
</gene>
<dbReference type="InterPro" id="IPR011935">
    <property type="entry name" value="CHP02231"/>
</dbReference>
<dbReference type="Pfam" id="PF13600">
    <property type="entry name" value="DUF4140"/>
    <property type="match status" value="1"/>
</dbReference>
<dbReference type="Pfam" id="PF13598">
    <property type="entry name" value="DUF4139"/>
    <property type="match status" value="1"/>
</dbReference>
<dbReference type="InterPro" id="IPR037291">
    <property type="entry name" value="DUF4139"/>
</dbReference>
<feature type="domain" description="DUF4140" evidence="2">
    <location>
        <begin position="22"/>
        <end position="115"/>
    </location>
</feature>
<reference evidence="3 4" key="1">
    <citation type="journal article" date="2019" name="Nat. Ecol. Evol.">
        <title>Megaphylogeny resolves global patterns of mushroom evolution.</title>
        <authorList>
            <person name="Varga T."/>
            <person name="Krizsan K."/>
            <person name="Foldi C."/>
            <person name="Dima B."/>
            <person name="Sanchez-Garcia M."/>
            <person name="Sanchez-Ramirez S."/>
            <person name="Szollosi G.J."/>
            <person name="Szarkandi J.G."/>
            <person name="Papp V."/>
            <person name="Albert L."/>
            <person name="Andreopoulos W."/>
            <person name="Angelini C."/>
            <person name="Antonin V."/>
            <person name="Barry K.W."/>
            <person name="Bougher N.L."/>
            <person name="Buchanan P."/>
            <person name="Buyck B."/>
            <person name="Bense V."/>
            <person name="Catcheside P."/>
            <person name="Chovatia M."/>
            <person name="Cooper J."/>
            <person name="Damon W."/>
            <person name="Desjardin D."/>
            <person name="Finy P."/>
            <person name="Geml J."/>
            <person name="Haridas S."/>
            <person name="Hughes K."/>
            <person name="Justo A."/>
            <person name="Karasinski D."/>
            <person name="Kautmanova I."/>
            <person name="Kiss B."/>
            <person name="Kocsube S."/>
            <person name="Kotiranta H."/>
            <person name="LaButti K.M."/>
            <person name="Lechner B.E."/>
            <person name="Liimatainen K."/>
            <person name="Lipzen A."/>
            <person name="Lukacs Z."/>
            <person name="Mihaltcheva S."/>
            <person name="Morgado L.N."/>
            <person name="Niskanen T."/>
            <person name="Noordeloos M.E."/>
            <person name="Ohm R.A."/>
            <person name="Ortiz-Santana B."/>
            <person name="Ovrebo C."/>
            <person name="Racz N."/>
            <person name="Riley R."/>
            <person name="Savchenko A."/>
            <person name="Shiryaev A."/>
            <person name="Soop K."/>
            <person name="Spirin V."/>
            <person name="Szebenyi C."/>
            <person name="Tomsovsky M."/>
            <person name="Tulloss R.E."/>
            <person name="Uehling J."/>
            <person name="Grigoriev I.V."/>
            <person name="Vagvolgyi C."/>
            <person name="Papp T."/>
            <person name="Martin F.M."/>
            <person name="Miettinen O."/>
            <person name="Hibbett D.S."/>
            <person name="Nagy L.G."/>
        </authorList>
    </citation>
    <scope>NUCLEOTIDE SEQUENCE [LARGE SCALE GENOMIC DNA]</scope>
    <source>
        <strain evidence="3 4">FP101781</strain>
    </source>
</reference>
<dbReference type="PANTHER" id="PTHR31005:SF8">
    <property type="entry name" value="DUF4139 DOMAIN-CONTAINING PROTEIN"/>
    <property type="match status" value="1"/>
</dbReference>
<proteinExistence type="predicted"/>
<dbReference type="InterPro" id="IPR025554">
    <property type="entry name" value="DUF4140"/>
</dbReference>
<dbReference type="OrthoDB" id="10068793at2759"/>
<evidence type="ECO:0000259" key="1">
    <source>
        <dbReference type="Pfam" id="PF13598"/>
    </source>
</evidence>
<dbReference type="NCBIfam" id="TIGR02231">
    <property type="entry name" value="mucoidy inhibitor MuiA family protein"/>
    <property type="match status" value="1"/>
</dbReference>